<organism evidence="1 2">
    <name type="scientific">Thelephora ganbajun</name>
    <name type="common">Ganba fungus</name>
    <dbReference type="NCBI Taxonomy" id="370292"/>
    <lineage>
        <taxon>Eukaryota</taxon>
        <taxon>Fungi</taxon>
        <taxon>Dikarya</taxon>
        <taxon>Basidiomycota</taxon>
        <taxon>Agaricomycotina</taxon>
        <taxon>Agaricomycetes</taxon>
        <taxon>Thelephorales</taxon>
        <taxon>Thelephoraceae</taxon>
        <taxon>Thelephora</taxon>
    </lineage>
</organism>
<reference evidence="1" key="1">
    <citation type="submission" date="2019-10" db="EMBL/GenBank/DDBJ databases">
        <authorList>
            <consortium name="DOE Joint Genome Institute"/>
            <person name="Kuo A."/>
            <person name="Miyauchi S."/>
            <person name="Kiss E."/>
            <person name="Drula E."/>
            <person name="Kohler A."/>
            <person name="Sanchez-Garcia M."/>
            <person name="Andreopoulos B."/>
            <person name="Barry K.W."/>
            <person name="Bonito G."/>
            <person name="Buee M."/>
            <person name="Carver A."/>
            <person name="Chen C."/>
            <person name="Cichocki N."/>
            <person name="Clum A."/>
            <person name="Culley D."/>
            <person name="Crous P.W."/>
            <person name="Fauchery L."/>
            <person name="Girlanda M."/>
            <person name="Hayes R."/>
            <person name="Keri Z."/>
            <person name="Labutti K."/>
            <person name="Lipzen A."/>
            <person name="Lombard V."/>
            <person name="Magnuson J."/>
            <person name="Maillard F."/>
            <person name="Morin E."/>
            <person name="Murat C."/>
            <person name="Nolan M."/>
            <person name="Ohm R."/>
            <person name="Pangilinan J."/>
            <person name="Pereira M."/>
            <person name="Perotto S."/>
            <person name="Peter M."/>
            <person name="Riley R."/>
            <person name="Sitrit Y."/>
            <person name="Stielow B."/>
            <person name="Szollosi G."/>
            <person name="Zifcakova L."/>
            <person name="Stursova M."/>
            <person name="Spatafora J.W."/>
            <person name="Tedersoo L."/>
            <person name="Vaario L.-M."/>
            <person name="Yamada A."/>
            <person name="Yan M."/>
            <person name="Wang P."/>
            <person name="Xu J."/>
            <person name="Bruns T."/>
            <person name="Baldrian P."/>
            <person name="Vilgalys R."/>
            <person name="Henrissat B."/>
            <person name="Grigoriev I.V."/>
            <person name="Hibbett D."/>
            <person name="Nagy L.G."/>
            <person name="Martin F.M."/>
        </authorList>
    </citation>
    <scope>NUCLEOTIDE SEQUENCE</scope>
    <source>
        <strain evidence="1">P2</strain>
    </source>
</reference>
<sequence length="424" mass="45775">MAATHTVIVGSGIIGISTAYYLSLLDTKQEHHIHLVDPASVLFEHVASGKAGGFLARNWFSSSVAELGAFSFDLHKELAGQFDGRKKWGWSQSTVINLDVTGSRKKDSNKELDGEWDWIQSGDSRVTTAGPTGDEESVEHPPWLNNFAGARPLADRTSTAQLDPLRLCNFLLDQCLSRGSVRIHKPALIIAFVKPTSDSDSPVVLIEYQNTLEKVTVPCDNLIVTSGPWTSSVLRSLLPDEPPASFPTISSLSGASIVIRSKRWQPPESGAMQLNALFLSKPMEGFTPEVFSRVGGEIYIAGLNDVSVTPPSPSTYALPSSDSVDRLVNVAKFLCDSDSNKAHGIGSDFEVVSRGLCFRPTTPKGTPVIGQIPLGGGLYGKKFRLWVESGHGPWGICMSLGTGMVLSQMVLGRKTSVDVKRLQP</sequence>
<evidence type="ECO:0000313" key="2">
    <source>
        <dbReference type="Proteomes" id="UP000886501"/>
    </source>
</evidence>
<dbReference type="Proteomes" id="UP000886501">
    <property type="component" value="Unassembled WGS sequence"/>
</dbReference>
<protein>
    <submittedName>
        <fullName evidence="1">Nucleotide-binding domain-containing protein</fullName>
    </submittedName>
</protein>
<keyword evidence="2" id="KW-1185">Reference proteome</keyword>
<reference evidence="1" key="2">
    <citation type="journal article" date="2020" name="Nat. Commun.">
        <title>Large-scale genome sequencing of mycorrhizal fungi provides insights into the early evolution of symbiotic traits.</title>
        <authorList>
            <person name="Miyauchi S."/>
            <person name="Kiss E."/>
            <person name="Kuo A."/>
            <person name="Drula E."/>
            <person name="Kohler A."/>
            <person name="Sanchez-Garcia M."/>
            <person name="Morin E."/>
            <person name="Andreopoulos B."/>
            <person name="Barry K.W."/>
            <person name="Bonito G."/>
            <person name="Buee M."/>
            <person name="Carver A."/>
            <person name="Chen C."/>
            <person name="Cichocki N."/>
            <person name="Clum A."/>
            <person name="Culley D."/>
            <person name="Crous P.W."/>
            <person name="Fauchery L."/>
            <person name="Girlanda M."/>
            <person name="Hayes R.D."/>
            <person name="Keri Z."/>
            <person name="LaButti K."/>
            <person name="Lipzen A."/>
            <person name="Lombard V."/>
            <person name="Magnuson J."/>
            <person name="Maillard F."/>
            <person name="Murat C."/>
            <person name="Nolan M."/>
            <person name="Ohm R.A."/>
            <person name="Pangilinan J."/>
            <person name="Pereira M.F."/>
            <person name="Perotto S."/>
            <person name="Peter M."/>
            <person name="Pfister S."/>
            <person name="Riley R."/>
            <person name="Sitrit Y."/>
            <person name="Stielow J.B."/>
            <person name="Szollosi G."/>
            <person name="Zifcakova L."/>
            <person name="Stursova M."/>
            <person name="Spatafora J.W."/>
            <person name="Tedersoo L."/>
            <person name="Vaario L.M."/>
            <person name="Yamada A."/>
            <person name="Yan M."/>
            <person name="Wang P."/>
            <person name="Xu J."/>
            <person name="Bruns T."/>
            <person name="Baldrian P."/>
            <person name="Vilgalys R."/>
            <person name="Dunand C."/>
            <person name="Henrissat B."/>
            <person name="Grigoriev I.V."/>
            <person name="Hibbett D."/>
            <person name="Nagy L.G."/>
            <person name="Martin F.M."/>
        </authorList>
    </citation>
    <scope>NUCLEOTIDE SEQUENCE</scope>
    <source>
        <strain evidence="1">P2</strain>
    </source>
</reference>
<comment type="caution">
    <text evidence="1">The sequence shown here is derived from an EMBL/GenBank/DDBJ whole genome shotgun (WGS) entry which is preliminary data.</text>
</comment>
<name>A0ACB6ZFU7_THEGA</name>
<gene>
    <name evidence="1" type="ORF">BDM02DRAFT_3096877</name>
</gene>
<proteinExistence type="predicted"/>
<dbReference type="EMBL" id="MU118017">
    <property type="protein sequence ID" value="KAF9648203.1"/>
    <property type="molecule type" value="Genomic_DNA"/>
</dbReference>
<evidence type="ECO:0000313" key="1">
    <source>
        <dbReference type="EMBL" id="KAF9648203.1"/>
    </source>
</evidence>
<accession>A0ACB6ZFU7</accession>